<dbReference type="InterPro" id="IPR001789">
    <property type="entry name" value="Sig_transdc_resp-reg_receiver"/>
</dbReference>
<organism evidence="5 6">
    <name type="scientific">Sphingomonas oryzagri</name>
    <dbReference type="NCBI Taxonomy" id="3042314"/>
    <lineage>
        <taxon>Bacteria</taxon>
        <taxon>Pseudomonadati</taxon>
        <taxon>Pseudomonadota</taxon>
        <taxon>Alphaproteobacteria</taxon>
        <taxon>Sphingomonadales</taxon>
        <taxon>Sphingomonadaceae</taxon>
        <taxon>Sphingomonas</taxon>
    </lineage>
</organism>
<evidence type="ECO:0000313" key="6">
    <source>
        <dbReference type="Proteomes" id="UP001160625"/>
    </source>
</evidence>
<dbReference type="RefSeq" id="WP_281044455.1">
    <property type="nucleotide sequence ID" value="NZ_JARYGZ010000001.1"/>
</dbReference>
<evidence type="ECO:0000256" key="2">
    <source>
        <dbReference type="PROSITE-ProRule" id="PRU00169"/>
    </source>
</evidence>
<dbReference type="CDD" id="cd06170">
    <property type="entry name" value="LuxR_C_like"/>
    <property type="match status" value="1"/>
</dbReference>
<dbReference type="PROSITE" id="PS50110">
    <property type="entry name" value="RESPONSE_REGULATORY"/>
    <property type="match status" value="1"/>
</dbReference>
<evidence type="ECO:0000259" key="3">
    <source>
        <dbReference type="PROSITE" id="PS50043"/>
    </source>
</evidence>
<keyword evidence="6" id="KW-1185">Reference proteome</keyword>
<gene>
    <name evidence="5" type="ORF">QGN17_10675</name>
</gene>
<dbReference type="SUPFAM" id="SSF52172">
    <property type="entry name" value="CheY-like"/>
    <property type="match status" value="1"/>
</dbReference>
<dbReference type="Pfam" id="PF00196">
    <property type="entry name" value="GerE"/>
    <property type="match status" value="1"/>
</dbReference>
<dbReference type="PROSITE" id="PS50043">
    <property type="entry name" value="HTH_LUXR_2"/>
    <property type="match status" value="1"/>
</dbReference>
<dbReference type="SUPFAM" id="SSF46894">
    <property type="entry name" value="C-terminal effector domain of the bipartite response regulators"/>
    <property type="match status" value="1"/>
</dbReference>
<keyword evidence="2" id="KW-0597">Phosphoprotein</keyword>
<reference evidence="5" key="1">
    <citation type="submission" date="2023-04" db="EMBL/GenBank/DDBJ databases">
        <title>Sphingomonas sp. MAHUQ-71 isolated from rice field.</title>
        <authorList>
            <person name="Huq M.A."/>
        </authorList>
    </citation>
    <scope>NUCLEOTIDE SEQUENCE</scope>
    <source>
        <strain evidence="5">MAHUQ-71</strain>
    </source>
</reference>
<dbReference type="Proteomes" id="UP001160625">
    <property type="component" value="Unassembled WGS sequence"/>
</dbReference>
<protein>
    <submittedName>
        <fullName evidence="5">Response regulator transcription factor</fullName>
    </submittedName>
</protein>
<keyword evidence="1" id="KW-0238">DNA-binding</keyword>
<dbReference type="PRINTS" id="PR00038">
    <property type="entry name" value="HTHLUXR"/>
</dbReference>
<accession>A0ABT6N1P5</accession>
<feature type="modified residue" description="4-aspartylphosphate" evidence="2">
    <location>
        <position position="58"/>
    </location>
</feature>
<proteinExistence type="predicted"/>
<evidence type="ECO:0000259" key="4">
    <source>
        <dbReference type="PROSITE" id="PS50110"/>
    </source>
</evidence>
<dbReference type="PROSITE" id="PS00622">
    <property type="entry name" value="HTH_LUXR_1"/>
    <property type="match status" value="1"/>
</dbReference>
<dbReference type="InterPro" id="IPR011006">
    <property type="entry name" value="CheY-like_superfamily"/>
</dbReference>
<feature type="domain" description="HTH luxR-type" evidence="3">
    <location>
        <begin position="151"/>
        <end position="216"/>
    </location>
</feature>
<name>A0ABT6N1P5_9SPHN</name>
<dbReference type="InterPro" id="IPR051015">
    <property type="entry name" value="EvgA-like"/>
</dbReference>
<dbReference type="EMBL" id="JARYGZ010000001">
    <property type="protein sequence ID" value="MDH7639195.1"/>
    <property type="molecule type" value="Genomic_DNA"/>
</dbReference>
<evidence type="ECO:0000256" key="1">
    <source>
        <dbReference type="ARBA" id="ARBA00023125"/>
    </source>
</evidence>
<dbReference type="Gene3D" id="3.40.50.2300">
    <property type="match status" value="1"/>
</dbReference>
<evidence type="ECO:0000313" key="5">
    <source>
        <dbReference type="EMBL" id="MDH7639195.1"/>
    </source>
</evidence>
<sequence>MRSQIEISLLGQVPISLEGLGRILNEHGFSIVDTGSDLSSLKLRGEAEEGVCHVLLIDGMVDTMGPDFVTMAAKAFPSSRIAVLSDRFDLEVMIECFRAGCHAFMIKDISSLALVASLRLVAMGEKVMPSGLVEALPDSAHPSAHGNGINHSFTAVGLSTREVEILACLVAGYSNKIISRQLGISEATVKVHVKAILRKVGVQNRTQAAIWAMGENVPSADKESCDAECTGHCHNGDS</sequence>
<dbReference type="PANTHER" id="PTHR45566">
    <property type="entry name" value="HTH-TYPE TRANSCRIPTIONAL REGULATOR YHJB-RELATED"/>
    <property type="match status" value="1"/>
</dbReference>
<dbReference type="SMART" id="SM00421">
    <property type="entry name" value="HTH_LUXR"/>
    <property type="match status" value="1"/>
</dbReference>
<dbReference type="PANTHER" id="PTHR45566:SF2">
    <property type="entry name" value="NARL SUBFAMILY"/>
    <property type="match status" value="1"/>
</dbReference>
<comment type="caution">
    <text evidence="5">The sequence shown here is derived from an EMBL/GenBank/DDBJ whole genome shotgun (WGS) entry which is preliminary data.</text>
</comment>
<dbReference type="InterPro" id="IPR000792">
    <property type="entry name" value="Tscrpt_reg_LuxR_C"/>
</dbReference>
<feature type="domain" description="Response regulatory" evidence="4">
    <location>
        <begin position="6"/>
        <end position="122"/>
    </location>
</feature>
<dbReference type="InterPro" id="IPR016032">
    <property type="entry name" value="Sig_transdc_resp-reg_C-effctor"/>
</dbReference>